<dbReference type="RefSeq" id="XP_033424009.1">
    <property type="nucleotide sequence ID" value="XM_033573457.1"/>
</dbReference>
<dbReference type="PANTHER" id="PTHR47843">
    <property type="entry name" value="BTB DOMAIN-CONTAINING PROTEIN-RELATED"/>
    <property type="match status" value="1"/>
</dbReference>
<sequence length="234" mass="26912">MARPLRQDTLSGGIAQIKVGIDQTPSDVHIELLCDCSQYFNALYKDLALKNTVDNPICFPDDDPDVFTELISWMYRGKISADLPPGDTLLFLFRLWILAEKLDMRELFDTWVRTGSKARFLAHQEKFPRPFLEELCCALIEWKESPHNHTHSVERYFVDCSPVRDPSRHFFRAREREDTVQLATPAQMRNRRVKTPSSRRGKTSVNSDIMTPISTAADNGPKGDINHDIKHLQI</sequence>
<evidence type="ECO:0000259" key="1">
    <source>
        <dbReference type="PROSITE" id="PS50097"/>
    </source>
</evidence>
<protein>
    <recommendedName>
        <fullName evidence="1">BTB domain-containing protein</fullName>
    </recommendedName>
</protein>
<proteinExistence type="predicted"/>
<dbReference type="AlphaFoldDB" id="A0A5M9MCI9"/>
<reference evidence="2 3" key="1">
    <citation type="submission" date="2019-08" db="EMBL/GenBank/DDBJ databases">
        <title>The genome sequence of a newly discovered highly antifungal drug resistant Aspergillus species, Aspergillus tanneri NIH 1004.</title>
        <authorList>
            <person name="Mounaud S."/>
            <person name="Singh I."/>
            <person name="Joardar V."/>
            <person name="Pakala S."/>
            <person name="Pakala S."/>
            <person name="Venepally P."/>
            <person name="Chung J.K."/>
            <person name="Losada L."/>
            <person name="Nierman W.C."/>
        </authorList>
    </citation>
    <scope>NUCLEOTIDE SEQUENCE [LARGE SCALE GENOMIC DNA]</scope>
    <source>
        <strain evidence="2 3">NIH1004</strain>
    </source>
</reference>
<dbReference type="EMBL" id="QUQM01000006">
    <property type="protein sequence ID" value="KAA8644648.1"/>
    <property type="molecule type" value="Genomic_DNA"/>
</dbReference>
<dbReference type="SUPFAM" id="SSF54695">
    <property type="entry name" value="POZ domain"/>
    <property type="match status" value="1"/>
</dbReference>
<accession>A0A5M9MCI9</accession>
<comment type="caution">
    <text evidence="2">The sequence shown here is derived from an EMBL/GenBank/DDBJ whole genome shotgun (WGS) entry which is preliminary data.</text>
</comment>
<feature type="domain" description="BTB" evidence="1">
    <location>
        <begin position="15"/>
        <end position="83"/>
    </location>
</feature>
<dbReference type="InterPro" id="IPR000210">
    <property type="entry name" value="BTB/POZ_dom"/>
</dbReference>
<dbReference type="PROSITE" id="PS50097">
    <property type="entry name" value="BTB"/>
    <property type="match status" value="1"/>
</dbReference>
<dbReference type="Pfam" id="PF00651">
    <property type="entry name" value="BTB"/>
    <property type="match status" value="1"/>
</dbReference>
<dbReference type="Gene3D" id="3.30.710.10">
    <property type="entry name" value="Potassium Channel Kv1.1, Chain A"/>
    <property type="match status" value="1"/>
</dbReference>
<organism evidence="2 3">
    <name type="scientific">Aspergillus tanneri</name>
    <dbReference type="NCBI Taxonomy" id="1220188"/>
    <lineage>
        <taxon>Eukaryota</taxon>
        <taxon>Fungi</taxon>
        <taxon>Dikarya</taxon>
        <taxon>Ascomycota</taxon>
        <taxon>Pezizomycotina</taxon>
        <taxon>Eurotiomycetes</taxon>
        <taxon>Eurotiomycetidae</taxon>
        <taxon>Eurotiales</taxon>
        <taxon>Aspergillaceae</taxon>
        <taxon>Aspergillus</taxon>
        <taxon>Aspergillus subgen. Circumdati</taxon>
    </lineage>
</organism>
<dbReference type="GeneID" id="54331556"/>
<dbReference type="Proteomes" id="UP000324241">
    <property type="component" value="Unassembled WGS sequence"/>
</dbReference>
<evidence type="ECO:0000313" key="3">
    <source>
        <dbReference type="Proteomes" id="UP000324241"/>
    </source>
</evidence>
<dbReference type="CDD" id="cd18186">
    <property type="entry name" value="BTB_POZ_ZBTB_KLHL-like"/>
    <property type="match status" value="1"/>
</dbReference>
<evidence type="ECO:0000313" key="2">
    <source>
        <dbReference type="EMBL" id="KAA8644648.1"/>
    </source>
</evidence>
<name>A0A5M9MCI9_9EURO</name>
<dbReference type="PANTHER" id="PTHR47843:SF3">
    <property type="entry name" value="BTB DOMAIN-CONTAINING PROTEIN"/>
    <property type="match status" value="1"/>
</dbReference>
<dbReference type="OrthoDB" id="1022638at2759"/>
<gene>
    <name evidence="2" type="ORF">ATNIH1004_008854</name>
</gene>
<dbReference type="InterPro" id="IPR011333">
    <property type="entry name" value="SKP1/BTB/POZ_sf"/>
</dbReference>